<dbReference type="EMBL" id="CAJVPT010047439">
    <property type="protein sequence ID" value="CAG8740103.1"/>
    <property type="molecule type" value="Genomic_DNA"/>
</dbReference>
<keyword evidence="2" id="KW-1185">Reference proteome</keyword>
<feature type="non-terminal residue" evidence="1">
    <location>
        <position position="237"/>
    </location>
</feature>
<gene>
    <name evidence="1" type="ORF">ACOLOM_LOCUS12131</name>
</gene>
<organism evidence="1 2">
    <name type="scientific">Acaulospora colombiana</name>
    <dbReference type="NCBI Taxonomy" id="27376"/>
    <lineage>
        <taxon>Eukaryota</taxon>
        <taxon>Fungi</taxon>
        <taxon>Fungi incertae sedis</taxon>
        <taxon>Mucoromycota</taxon>
        <taxon>Glomeromycotina</taxon>
        <taxon>Glomeromycetes</taxon>
        <taxon>Diversisporales</taxon>
        <taxon>Acaulosporaceae</taxon>
        <taxon>Acaulospora</taxon>
    </lineage>
</organism>
<sequence length="237" mass="27257">RDDIPRPPVIPEAVKGRPSFDVKDPKRRKLERDLEAEGGGPGVYSIDLKKKYMLKNSDWKYDVIPEIMDGKNVADFIDQDIGEKLDALEREEERLMNEGYYDSEEEMVDSEEERIKKVAEAIKEKKKLIVQAHRASKMMKNRPRMPRTVISKSIDEMEEKLGQLGLDASAVRARSQTRKRKRSESVGDEIVRKSSSVPRASEARDRSVSGMRDIKQKNESEKQKKIAQRKPNLFAKA</sequence>
<reference evidence="1" key="1">
    <citation type="submission" date="2021-06" db="EMBL/GenBank/DDBJ databases">
        <authorList>
            <person name="Kallberg Y."/>
            <person name="Tangrot J."/>
            <person name="Rosling A."/>
        </authorList>
    </citation>
    <scope>NUCLEOTIDE SEQUENCE</scope>
    <source>
        <strain evidence="1">CL356</strain>
    </source>
</reference>
<evidence type="ECO:0000313" key="2">
    <source>
        <dbReference type="Proteomes" id="UP000789525"/>
    </source>
</evidence>
<dbReference type="Proteomes" id="UP000789525">
    <property type="component" value="Unassembled WGS sequence"/>
</dbReference>
<comment type="caution">
    <text evidence="1">The sequence shown here is derived from an EMBL/GenBank/DDBJ whole genome shotgun (WGS) entry which is preliminary data.</text>
</comment>
<protein>
    <submittedName>
        <fullName evidence="1">12406_t:CDS:1</fullName>
    </submittedName>
</protein>
<feature type="non-terminal residue" evidence="1">
    <location>
        <position position="1"/>
    </location>
</feature>
<accession>A0ACA9Q6X9</accession>
<name>A0ACA9Q6X9_9GLOM</name>
<proteinExistence type="predicted"/>
<evidence type="ECO:0000313" key="1">
    <source>
        <dbReference type="EMBL" id="CAG8740103.1"/>
    </source>
</evidence>